<name>A0A915IPJ5_ROMCU</name>
<feature type="compositionally biased region" description="Basic and acidic residues" evidence="1">
    <location>
        <begin position="144"/>
        <end position="154"/>
    </location>
</feature>
<evidence type="ECO:0000313" key="3">
    <source>
        <dbReference type="WBParaSite" id="nRc.2.0.1.t15795-RA"/>
    </source>
</evidence>
<dbReference type="Proteomes" id="UP000887565">
    <property type="component" value="Unplaced"/>
</dbReference>
<feature type="region of interest" description="Disordered" evidence="1">
    <location>
        <begin position="294"/>
        <end position="319"/>
    </location>
</feature>
<feature type="region of interest" description="Disordered" evidence="1">
    <location>
        <begin position="144"/>
        <end position="167"/>
    </location>
</feature>
<feature type="compositionally biased region" description="Low complexity" evidence="1">
    <location>
        <begin position="105"/>
        <end position="116"/>
    </location>
</feature>
<evidence type="ECO:0000256" key="1">
    <source>
        <dbReference type="SAM" id="MobiDB-lite"/>
    </source>
</evidence>
<organism evidence="2 3">
    <name type="scientific">Romanomermis culicivorax</name>
    <name type="common">Nematode worm</name>
    <dbReference type="NCBI Taxonomy" id="13658"/>
    <lineage>
        <taxon>Eukaryota</taxon>
        <taxon>Metazoa</taxon>
        <taxon>Ecdysozoa</taxon>
        <taxon>Nematoda</taxon>
        <taxon>Enoplea</taxon>
        <taxon>Dorylaimia</taxon>
        <taxon>Mermithida</taxon>
        <taxon>Mermithoidea</taxon>
        <taxon>Mermithidae</taxon>
        <taxon>Romanomermis</taxon>
    </lineage>
</organism>
<accession>A0A915IPJ5</accession>
<feature type="compositionally biased region" description="Polar residues" evidence="1">
    <location>
        <begin position="72"/>
        <end position="82"/>
    </location>
</feature>
<sequence>MQQLEEVHNNKQKDAQSLLIQAYSYEYPIVKQMVSSTGKSEHSSKKPAIQHMGRCRLPLASAEMVANDDSKSPTVSLSQPNTKPLIVKTEIKEETFDEAPSITNSSAETTSDSRSSPIEQAKSPHARLWSGECSWNARRSHFHSSEEIRVKDDSQCSQKSSSEAQNHNRVANLNDLCNHKQINHRLDPWRLHLINLSIEQLEKCQETNVLELQNLFDEQLRSSPNVSKCDDNGKGEDLSSKHLIPSNLDETILTNLQRCTVVSKKLNEIKGQLKTILTHKVNAENIVQKYCTKRNGRKKATTKRNEFGRKDESRNPPNSSIIELRRSVRFVNVMFVKLSVLITHEIG</sequence>
<keyword evidence="2" id="KW-1185">Reference proteome</keyword>
<proteinExistence type="predicted"/>
<protein>
    <submittedName>
        <fullName evidence="3">Uncharacterized protein</fullName>
    </submittedName>
</protein>
<evidence type="ECO:0000313" key="2">
    <source>
        <dbReference type="Proteomes" id="UP000887565"/>
    </source>
</evidence>
<reference evidence="3" key="1">
    <citation type="submission" date="2022-11" db="UniProtKB">
        <authorList>
            <consortium name="WormBaseParasite"/>
        </authorList>
    </citation>
    <scope>IDENTIFICATION</scope>
</reference>
<feature type="compositionally biased region" description="Basic and acidic residues" evidence="1">
    <location>
        <begin position="303"/>
        <end position="314"/>
    </location>
</feature>
<dbReference type="WBParaSite" id="nRc.2.0.1.t15795-RA">
    <property type="protein sequence ID" value="nRc.2.0.1.t15795-RA"/>
    <property type="gene ID" value="nRc.2.0.1.g15795"/>
</dbReference>
<feature type="region of interest" description="Disordered" evidence="1">
    <location>
        <begin position="63"/>
        <end position="125"/>
    </location>
</feature>
<dbReference type="AlphaFoldDB" id="A0A915IPJ5"/>